<gene>
    <name evidence="9" type="ORF">CLOSTMETH_03882</name>
</gene>
<dbReference type="AlphaFoldDB" id="C0EJ36"/>
<dbReference type="SUPFAM" id="SSF53187">
    <property type="entry name" value="Zn-dependent exopeptidases"/>
    <property type="match status" value="1"/>
</dbReference>
<feature type="binding site" evidence="8">
    <location>
        <position position="171"/>
    </location>
    <ligand>
        <name>Zn(2+)</name>
        <dbReference type="ChEBI" id="CHEBI:29105"/>
        <label>2</label>
    </ligand>
</feature>
<name>C0EJ36_9FIRM</name>
<evidence type="ECO:0000256" key="5">
    <source>
        <dbReference type="ARBA" id="ARBA00022801"/>
    </source>
</evidence>
<keyword evidence="3" id="KW-0645">Protease</keyword>
<dbReference type="GO" id="GO:0004177">
    <property type="term" value="F:aminopeptidase activity"/>
    <property type="evidence" value="ECO:0007669"/>
    <property type="project" value="UniProtKB-UniRule"/>
</dbReference>
<dbReference type="STRING" id="537013.CLOSTMETH_03882"/>
<dbReference type="InterPro" id="IPR051464">
    <property type="entry name" value="Peptidase_M42_aminopept"/>
</dbReference>
<keyword evidence="2 9" id="KW-0031">Aminopeptidase</keyword>
<evidence type="ECO:0000256" key="2">
    <source>
        <dbReference type="ARBA" id="ARBA00022438"/>
    </source>
</evidence>
<comment type="similarity">
    <text evidence="1 6">Belongs to the peptidase M42 family.</text>
</comment>
<dbReference type="SUPFAM" id="SSF101821">
    <property type="entry name" value="Aminopeptidase/glucanase lid domain"/>
    <property type="match status" value="1"/>
</dbReference>
<comment type="caution">
    <text evidence="9">The sequence shown here is derived from an EMBL/GenBank/DDBJ whole genome shotgun (WGS) entry which is preliminary data.</text>
</comment>
<keyword evidence="5" id="KW-0378">Hydrolase</keyword>
<feature type="binding site" evidence="8">
    <location>
        <position position="222"/>
    </location>
    <ligand>
        <name>Zn(2+)</name>
        <dbReference type="ChEBI" id="CHEBI:29105"/>
        <label>1</label>
    </ligand>
</feature>
<dbReference type="Pfam" id="PF05343">
    <property type="entry name" value="Peptidase_M42"/>
    <property type="match status" value="1"/>
</dbReference>
<feature type="active site" description="Proton acceptor" evidence="7">
    <location>
        <position position="199"/>
    </location>
</feature>
<organism evidence="9 10">
    <name type="scientific">[Clostridium] methylpentosum DSM 5476</name>
    <dbReference type="NCBI Taxonomy" id="537013"/>
    <lineage>
        <taxon>Bacteria</taxon>
        <taxon>Bacillati</taxon>
        <taxon>Bacillota</taxon>
        <taxon>Clostridia</taxon>
        <taxon>Eubacteriales</taxon>
        <taxon>Oscillospiraceae</taxon>
        <taxon>Oscillospiraceae incertae sedis</taxon>
    </lineage>
</organism>
<protein>
    <submittedName>
        <fullName evidence="9">M42 glutamyl aminopeptidase</fullName>
    </submittedName>
</protein>
<evidence type="ECO:0000256" key="3">
    <source>
        <dbReference type="ARBA" id="ARBA00022670"/>
    </source>
</evidence>
<evidence type="ECO:0000256" key="7">
    <source>
        <dbReference type="PIRSR" id="PIRSR001123-1"/>
    </source>
</evidence>
<dbReference type="EMBL" id="ACEC01000136">
    <property type="protein sequence ID" value="EEG28501.1"/>
    <property type="molecule type" value="Genomic_DNA"/>
</dbReference>
<evidence type="ECO:0000256" key="4">
    <source>
        <dbReference type="ARBA" id="ARBA00022723"/>
    </source>
</evidence>
<feature type="binding site" evidence="8">
    <location>
        <position position="200"/>
    </location>
    <ligand>
        <name>Zn(2+)</name>
        <dbReference type="ChEBI" id="CHEBI:29105"/>
        <label>2</label>
    </ligand>
</feature>
<dbReference type="CDD" id="cd05656">
    <property type="entry name" value="M42_Frv"/>
    <property type="match status" value="1"/>
</dbReference>
<dbReference type="HOGENOM" id="CLU_047249_1_0_9"/>
<dbReference type="PIRSF" id="PIRSF001123">
    <property type="entry name" value="PepA_GA"/>
    <property type="match status" value="1"/>
</dbReference>
<dbReference type="GO" id="GO:0046872">
    <property type="term" value="F:metal ion binding"/>
    <property type="evidence" value="ECO:0007669"/>
    <property type="project" value="UniProtKB-UniRule"/>
</dbReference>
<dbReference type="PANTHER" id="PTHR32481:SF0">
    <property type="entry name" value="AMINOPEPTIDASE YPDE-RELATED"/>
    <property type="match status" value="1"/>
</dbReference>
<dbReference type="Gene3D" id="3.40.630.10">
    <property type="entry name" value="Zn peptidases"/>
    <property type="match status" value="1"/>
</dbReference>
<keyword evidence="4 8" id="KW-0479">Metal-binding</keyword>
<evidence type="ECO:0000256" key="6">
    <source>
        <dbReference type="PIRNR" id="PIRNR001123"/>
    </source>
</evidence>
<sequence>MLENLKKLCSLDGISGREDAVREEILRQIAPHCQFKIDNLGNVIAFKRGKQRPKNKLLLSAHMDEVGMLVTGITPDGMLRVTTVGGIDPRVIIGRCVTVAGKYPGVIGTKAVHMQEAEERAKATPVDKLFVDIGAKDKEEAEQLIRLGETVCFTSEYREFGDGRIKAKAIDDRFGCAVLLELIRQELEYDTVFSFVTQEEVGLRGAKVASFGVAPDIALVLEATTAGDLAGVEGAERVCRLGGGPVVPFMDRATIYDKELYDLAFSLAEQHGIPCQTKTKVAGGNDAGSISLSGKGVRVASISVPCRYLHSPSCVIDREDAENALRLARLFIDAAAQL</sequence>
<dbReference type="eggNOG" id="COG1363">
    <property type="taxonomic scope" value="Bacteria"/>
</dbReference>
<keyword evidence="10" id="KW-1185">Reference proteome</keyword>
<dbReference type="Proteomes" id="UP000003340">
    <property type="component" value="Unassembled WGS sequence"/>
</dbReference>
<dbReference type="InterPro" id="IPR023367">
    <property type="entry name" value="Peptidase_M42_dom2"/>
</dbReference>
<dbReference type="PANTHER" id="PTHR32481">
    <property type="entry name" value="AMINOPEPTIDASE"/>
    <property type="match status" value="1"/>
</dbReference>
<evidence type="ECO:0000313" key="10">
    <source>
        <dbReference type="Proteomes" id="UP000003340"/>
    </source>
</evidence>
<proteinExistence type="inferred from homology"/>
<reference evidence="9 10" key="1">
    <citation type="submission" date="2009-01" db="EMBL/GenBank/DDBJ databases">
        <authorList>
            <person name="Fulton L."/>
            <person name="Clifton S."/>
            <person name="Fulton B."/>
            <person name="Xu J."/>
            <person name="Minx P."/>
            <person name="Pepin K.H."/>
            <person name="Johnson M."/>
            <person name="Bhonagiri V."/>
            <person name="Nash W.E."/>
            <person name="Mardis E.R."/>
            <person name="Wilson R.K."/>
        </authorList>
    </citation>
    <scope>NUCLEOTIDE SEQUENCE [LARGE SCALE GENOMIC DNA]</scope>
    <source>
        <strain evidence="9 10">DSM 5476</strain>
    </source>
</reference>
<feature type="binding site" evidence="8">
    <location>
        <position position="171"/>
    </location>
    <ligand>
        <name>Zn(2+)</name>
        <dbReference type="ChEBI" id="CHEBI:29105"/>
        <label>1</label>
    </ligand>
</feature>
<reference evidence="9 10" key="2">
    <citation type="submission" date="2009-02" db="EMBL/GenBank/DDBJ databases">
        <title>Draft genome sequence of Clostridium methylpentosum (DSM 5476).</title>
        <authorList>
            <person name="Sudarsanam P."/>
            <person name="Ley R."/>
            <person name="Guruge J."/>
            <person name="Turnbaugh P.J."/>
            <person name="Mahowald M."/>
            <person name="Liep D."/>
            <person name="Gordon J."/>
        </authorList>
    </citation>
    <scope>NUCLEOTIDE SEQUENCE [LARGE SCALE GENOMIC DNA]</scope>
    <source>
        <strain evidence="9 10">DSM 5476</strain>
    </source>
</reference>
<feature type="binding site" evidence="8">
    <location>
        <position position="62"/>
    </location>
    <ligand>
        <name>Zn(2+)</name>
        <dbReference type="ChEBI" id="CHEBI:29105"/>
        <label>1</label>
    </ligand>
</feature>
<dbReference type="GO" id="GO:0006508">
    <property type="term" value="P:proteolysis"/>
    <property type="evidence" value="ECO:0007669"/>
    <property type="project" value="UniProtKB-KW"/>
</dbReference>
<evidence type="ECO:0000256" key="8">
    <source>
        <dbReference type="PIRSR" id="PIRSR001123-2"/>
    </source>
</evidence>
<dbReference type="InterPro" id="IPR008007">
    <property type="entry name" value="Peptidase_M42"/>
</dbReference>
<evidence type="ECO:0000313" key="9">
    <source>
        <dbReference type="EMBL" id="EEG28501.1"/>
    </source>
</evidence>
<accession>C0EJ36</accession>
<feature type="binding site" evidence="8">
    <location>
        <position position="310"/>
    </location>
    <ligand>
        <name>Zn(2+)</name>
        <dbReference type="ChEBI" id="CHEBI:29105"/>
        <label>2</label>
    </ligand>
</feature>
<dbReference type="Gene3D" id="2.40.30.40">
    <property type="entry name" value="Peptidase M42, domain 2"/>
    <property type="match status" value="1"/>
</dbReference>
<evidence type="ECO:0000256" key="1">
    <source>
        <dbReference type="ARBA" id="ARBA00006272"/>
    </source>
</evidence>
<comment type="cofactor">
    <cofactor evidence="8">
        <name>a divalent metal cation</name>
        <dbReference type="ChEBI" id="CHEBI:60240"/>
    </cofactor>
    <text evidence="8">Binds 2 divalent metal cations per subunit.</text>
</comment>